<proteinExistence type="predicted"/>
<dbReference type="EMBL" id="BAAFSV010000003">
    <property type="protein sequence ID" value="GAB1315857.1"/>
    <property type="molecule type" value="Genomic_DNA"/>
</dbReference>
<name>A0ABQ0GDN9_9PEZI</name>
<comment type="caution">
    <text evidence="1">The sequence shown here is derived from an EMBL/GenBank/DDBJ whole genome shotgun (WGS) entry which is preliminary data.</text>
</comment>
<reference evidence="1 2" key="1">
    <citation type="submission" date="2024-09" db="EMBL/GenBank/DDBJ databases">
        <title>Itraconazole resistance in Madurella fahalii resulting from another homologue of gene encoding cytochrome P450 14-alpha sterol demethylase (CYP51).</title>
        <authorList>
            <person name="Yoshioka I."/>
            <person name="Fahal A.H."/>
            <person name="Kaneko S."/>
            <person name="Yaguchi T."/>
        </authorList>
    </citation>
    <scope>NUCLEOTIDE SEQUENCE [LARGE SCALE GENOMIC DNA]</scope>
    <source>
        <strain evidence="1 2">IFM 68171</strain>
    </source>
</reference>
<gene>
    <name evidence="1" type="ORF">MFIFM68171_06067</name>
</gene>
<sequence length="142" mass="15947">METKISFPRGSFDIQAYNKIRVYIPFSLLPSLDYTICPEALTASHSAEDIAARLYYALNRVMTAIGHRVDSSAAWTRDGADADYRLERGANGQPRAIAFTMERHPTRYVPAFLRRPAWVECADTLRDGVLECDAYMSPVLAV</sequence>
<dbReference type="GeneID" id="98176810"/>
<dbReference type="RefSeq" id="XP_070917588.1">
    <property type="nucleotide sequence ID" value="XM_071061487.1"/>
</dbReference>
<evidence type="ECO:0000313" key="2">
    <source>
        <dbReference type="Proteomes" id="UP001628179"/>
    </source>
</evidence>
<organism evidence="1 2">
    <name type="scientific">Madurella fahalii</name>
    <dbReference type="NCBI Taxonomy" id="1157608"/>
    <lineage>
        <taxon>Eukaryota</taxon>
        <taxon>Fungi</taxon>
        <taxon>Dikarya</taxon>
        <taxon>Ascomycota</taxon>
        <taxon>Pezizomycotina</taxon>
        <taxon>Sordariomycetes</taxon>
        <taxon>Sordariomycetidae</taxon>
        <taxon>Sordariales</taxon>
        <taxon>Sordariales incertae sedis</taxon>
        <taxon>Madurella</taxon>
    </lineage>
</organism>
<accession>A0ABQ0GDN9</accession>
<keyword evidence="2" id="KW-1185">Reference proteome</keyword>
<protein>
    <submittedName>
        <fullName evidence="1">Uncharacterized protein</fullName>
    </submittedName>
</protein>
<evidence type="ECO:0000313" key="1">
    <source>
        <dbReference type="EMBL" id="GAB1315857.1"/>
    </source>
</evidence>
<dbReference type="Proteomes" id="UP001628179">
    <property type="component" value="Unassembled WGS sequence"/>
</dbReference>